<dbReference type="SUPFAM" id="SSF48452">
    <property type="entry name" value="TPR-like"/>
    <property type="match status" value="1"/>
</dbReference>
<dbReference type="InterPro" id="IPR019412">
    <property type="entry name" value="IML2/TPR_39"/>
</dbReference>
<feature type="compositionally biased region" description="Polar residues" evidence="1">
    <location>
        <begin position="309"/>
        <end position="338"/>
    </location>
</feature>
<organism evidence="2 3">
    <name type="scientific">Pyrrhoderma noxium</name>
    <dbReference type="NCBI Taxonomy" id="2282107"/>
    <lineage>
        <taxon>Eukaryota</taxon>
        <taxon>Fungi</taxon>
        <taxon>Dikarya</taxon>
        <taxon>Basidiomycota</taxon>
        <taxon>Agaricomycotina</taxon>
        <taxon>Agaricomycetes</taxon>
        <taxon>Hymenochaetales</taxon>
        <taxon>Hymenochaetaceae</taxon>
        <taxon>Pyrrhoderma</taxon>
    </lineage>
</organism>
<dbReference type="GO" id="GO:0005829">
    <property type="term" value="C:cytosol"/>
    <property type="evidence" value="ECO:0007669"/>
    <property type="project" value="TreeGrafter"/>
</dbReference>
<sequence length="784" mass="86105">MDPSPLGPALSSLSPPQVSSFLIQNSTLTSTVTPEDALILSDLPLIKQAECLFLNSRMIESEMLCTEIDPNRSRLYITAGYSLIQCLKAYMSHEDSDLQEALKQVKHGNDLANQHRAPPAPLLSRISGFVGSVWSTSVTLSNSAFSSESSPGSSSGWGTNTPPSTLAANSAEIERIRNMTVLQRHAELLYAETLVAKALLGVILSGNWLSFLSEAFNLRTALNIYIALSVFLSSADSSYSSSPPLQTGAKVNPNIDADFRSGVYLGVGACQLILSMMPQRLLAVATIFGYSGDRERGLGELMRAGGWTGHTNTDNKGESSSISSNTRLEAKSESQSYPEPNIGITQEGMRRPLADIALLCFHLVLSQVTYRGVDLDLAQRILDWNLKRFPDGIFYLFAQGRLSLLRSQPEKTIHAHARATAIFSPSNSTESSLTSTHPTLSASNTSCSKSTEVQGKNQTYKSLHFISHWDLALAHLSLWDLTSALKQFNALIDEGATWSKACYAYGTASCLLQLSDLANDDHEKKRGEKEAKKLLESIPTLVHKIAGKSIPIEKFIARKARKFFLQTNSNTYRKGRLLLPALELAYTLQCIEHAPQDILFKKMIPEAERGVLAVKDRFPVGASSTAGAGKVGEDEKKYYWDDYCLAHFLLGVCWRFAAHPAVVSMKQDEAKIDKHSLLQIDAEQRAIKALEEVIEHGPKIELDHYILYSAHYELGRLKLRMKELDAARGHLELILSSATLESFPSIPNANSSSSSGPVRKGKYSMQSAIMMRTAAALEELESIR</sequence>
<dbReference type="EMBL" id="NBII01000009">
    <property type="protein sequence ID" value="PAV16001.1"/>
    <property type="molecule type" value="Genomic_DNA"/>
</dbReference>
<feature type="compositionally biased region" description="Polar residues" evidence="1">
    <location>
        <begin position="437"/>
        <end position="448"/>
    </location>
</feature>
<evidence type="ECO:0000313" key="2">
    <source>
        <dbReference type="EMBL" id="PAV16001.1"/>
    </source>
</evidence>
<evidence type="ECO:0000256" key="1">
    <source>
        <dbReference type="SAM" id="MobiDB-lite"/>
    </source>
</evidence>
<dbReference type="GO" id="GO:0005741">
    <property type="term" value="C:mitochondrial outer membrane"/>
    <property type="evidence" value="ECO:0007669"/>
    <property type="project" value="TreeGrafter"/>
</dbReference>
<dbReference type="PANTHER" id="PTHR31859:SF1">
    <property type="entry name" value="TETRATRICOPEPTIDE REPEAT PROTEIN 39C"/>
    <property type="match status" value="1"/>
</dbReference>
<dbReference type="Proteomes" id="UP000217199">
    <property type="component" value="Unassembled WGS sequence"/>
</dbReference>
<protein>
    <submittedName>
        <fullName evidence="2">Uncharacterized protein</fullName>
    </submittedName>
</protein>
<dbReference type="InParanoid" id="A0A286U8U3"/>
<dbReference type="OrthoDB" id="43460at2759"/>
<keyword evidence="3" id="KW-1185">Reference proteome</keyword>
<name>A0A286U8U3_9AGAM</name>
<dbReference type="PANTHER" id="PTHR31859">
    <property type="entry name" value="TETRATRICOPEPTIDE REPEAT PROTEIN 39 FAMILY MEMBER"/>
    <property type="match status" value="1"/>
</dbReference>
<proteinExistence type="predicted"/>
<dbReference type="Gene3D" id="1.25.40.10">
    <property type="entry name" value="Tetratricopeptide repeat domain"/>
    <property type="match status" value="1"/>
</dbReference>
<dbReference type="Pfam" id="PF10300">
    <property type="entry name" value="Iml2-TPR_39"/>
    <property type="match status" value="3"/>
</dbReference>
<dbReference type="AlphaFoldDB" id="A0A286U8U3"/>
<gene>
    <name evidence="2" type="ORF">PNOK_0885900</name>
</gene>
<feature type="region of interest" description="Disordered" evidence="1">
    <location>
        <begin position="309"/>
        <end position="344"/>
    </location>
</feature>
<dbReference type="InterPro" id="IPR011990">
    <property type="entry name" value="TPR-like_helical_dom_sf"/>
</dbReference>
<evidence type="ECO:0000313" key="3">
    <source>
        <dbReference type="Proteomes" id="UP000217199"/>
    </source>
</evidence>
<dbReference type="GO" id="GO:0005634">
    <property type="term" value="C:nucleus"/>
    <property type="evidence" value="ECO:0007669"/>
    <property type="project" value="TreeGrafter"/>
</dbReference>
<reference evidence="2 3" key="1">
    <citation type="journal article" date="2017" name="Mol. Ecol.">
        <title>Comparative and population genomic landscape of Phellinus noxius: A hypervariable fungus causing root rot in trees.</title>
        <authorList>
            <person name="Chung C.L."/>
            <person name="Lee T.J."/>
            <person name="Akiba M."/>
            <person name="Lee H.H."/>
            <person name="Kuo T.H."/>
            <person name="Liu D."/>
            <person name="Ke H.M."/>
            <person name="Yokoi T."/>
            <person name="Roa M.B."/>
            <person name="Lu M.J."/>
            <person name="Chang Y.Y."/>
            <person name="Ann P.J."/>
            <person name="Tsai J.N."/>
            <person name="Chen C.Y."/>
            <person name="Tzean S.S."/>
            <person name="Ota Y."/>
            <person name="Hattori T."/>
            <person name="Sahashi N."/>
            <person name="Liou R.F."/>
            <person name="Kikuchi T."/>
            <person name="Tsai I.J."/>
        </authorList>
    </citation>
    <scope>NUCLEOTIDE SEQUENCE [LARGE SCALE GENOMIC DNA]</scope>
    <source>
        <strain evidence="2 3">FFPRI411160</strain>
    </source>
</reference>
<feature type="region of interest" description="Disordered" evidence="1">
    <location>
        <begin position="428"/>
        <end position="448"/>
    </location>
</feature>
<comment type="caution">
    <text evidence="2">The sequence shown here is derived from an EMBL/GenBank/DDBJ whole genome shotgun (WGS) entry which is preliminary data.</text>
</comment>
<accession>A0A286U8U3</accession>